<sequence length="90" mass="10505">MAKKRKRSASRQNESYRGEEPRRATYRDAESKGIRYYRLCCCFKKIKIKKFSVTGQGAKRMRATCQLLHGSPHWYILRIALPLTGSLSEH</sequence>
<feature type="region of interest" description="Disordered" evidence="1">
    <location>
        <begin position="1"/>
        <end position="24"/>
    </location>
</feature>
<proteinExistence type="predicted"/>
<dbReference type="Proteomes" id="UP000314294">
    <property type="component" value="Unassembled WGS sequence"/>
</dbReference>
<dbReference type="AlphaFoldDB" id="A0A4Z2FQD8"/>
<evidence type="ECO:0000256" key="1">
    <source>
        <dbReference type="SAM" id="MobiDB-lite"/>
    </source>
</evidence>
<reference evidence="2 3" key="1">
    <citation type="submission" date="2019-03" db="EMBL/GenBank/DDBJ databases">
        <title>First draft genome of Liparis tanakae, snailfish: a comprehensive survey of snailfish specific genes.</title>
        <authorList>
            <person name="Kim W."/>
            <person name="Song I."/>
            <person name="Jeong J.-H."/>
            <person name="Kim D."/>
            <person name="Kim S."/>
            <person name="Ryu S."/>
            <person name="Song J.Y."/>
            <person name="Lee S.K."/>
        </authorList>
    </citation>
    <scope>NUCLEOTIDE SEQUENCE [LARGE SCALE GENOMIC DNA]</scope>
    <source>
        <tissue evidence="2">Muscle</tissue>
    </source>
</reference>
<accession>A0A4Z2FQD8</accession>
<gene>
    <name evidence="2" type="ORF">EYF80_046724</name>
</gene>
<evidence type="ECO:0000313" key="3">
    <source>
        <dbReference type="Proteomes" id="UP000314294"/>
    </source>
</evidence>
<dbReference type="EMBL" id="SRLO01000991">
    <property type="protein sequence ID" value="TNN43090.1"/>
    <property type="molecule type" value="Genomic_DNA"/>
</dbReference>
<keyword evidence="3" id="KW-1185">Reference proteome</keyword>
<comment type="caution">
    <text evidence="2">The sequence shown here is derived from an EMBL/GenBank/DDBJ whole genome shotgun (WGS) entry which is preliminary data.</text>
</comment>
<evidence type="ECO:0000313" key="2">
    <source>
        <dbReference type="EMBL" id="TNN43090.1"/>
    </source>
</evidence>
<organism evidence="2 3">
    <name type="scientific">Liparis tanakae</name>
    <name type="common">Tanaka's snailfish</name>
    <dbReference type="NCBI Taxonomy" id="230148"/>
    <lineage>
        <taxon>Eukaryota</taxon>
        <taxon>Metazoa</taxon>
        <taxon>Chordata</taxon>
        <taxon>Craniata</taxon>
        <taxon>Vertebrata</taxon>
        <taxon>Euteleostomi</taxon>
        <taxon>Actinopterygii</taxon>
        <taxon>Neopterygii</taxon>
        <taxon>Teleostei</taxon>
        <taxon>Neoteleostei</taxon>
        <taxon>Acanthomorphata</taxon>
        <taxon>Eupercaria</taxon>
        <taxon>Perciformes</taxon>
        <taxon>Cottioidei</taxon>
        <taxon>Cottales</taxon>
        <taxon>Liparidae</taxon>
        <taxon>Liparis</taxon>
    </lineage>
</organism>
<protein>
    <submittedName>
        <fullName evidence="2">Uncharacterized protein</fullName>
    </submittedName>
</protein>
<name>A0A4Z2FQD8_9TELE</name>
<feature type="compositionally biased region" description="Basic and acidic residues" evidence="1">
    <location>
        <begin position="14"/>
        <end position="24"/>
    </location>
</feature>